<keyword evidence="2" id="KW-1185">Reference proteome</keyword>
<name>A0ACA9RA75_9GLOM</name>
<reference evidence="1" key="1">
    <citation type="submission" date="2021-06" db="EMBL/GenBank/DDBJ databases">
        <authorList>
            <person name="Kallberg Y."/>
            <person name="Tangrot J."/>
            <person name="Rosling A."/>
        </authorList>
    </citation>
    <scope>NUCLEOTIDE SEQUENCE</scope>
    <source>
        <strain evidence="1">CL356</strain>
    </source>
</reference>
<sequence>MWDANLAADVERKWKAEGKKHLFKVYPGTRHGFASRPNLSILKIKESWETVMQDIPSWFNETL</sequence>
<evidence type="ECO:0000313" key="1">
    <source>
        <dbReference type="EMBL" id="CAG8784243.1"/>
    </source>
</evidence>
<protein>
    <submittedName>
        <fullName evidence="1">7764_t:CDS:1</fullName>
    </submittedName>
</protein>
<dbReference type="Proteomes" id="UP000789525">
    <property type="component" value="Unassembled WGS sequence"/>
</dbReference>
<proteinExistence type="predicted"/>
<evidence type="ECO:0000313" key="2">
    <source>
        <dbReference type="Proteomes" id="UP000789525"/>
    </source>
</evidence>
<accession>A0ACA9RA75</accession>
<comment type="caution">
    <text evidence="1">The sequence shown here is derived from an EMBL/GenBank/DDBJ whole genome shotgun (WGS) entry which is preliminary data.</text>
</comment>
<dbReference type="EMBL" id="CAJVPT010074473">
    <property type="protein sequence ID" value="CAG8784243.1"/>
    <property type="molecule type" value="Genomic_DNA"/>
</dbReference>
<organism evidence="1 2">
    <name type="scientific">Acaulospora colombiana</name>
    <dbReference type="NCBI Taxonomy" id="27376"/>
    <lineage>
        <taxon>Eukaryota</taxon>
        <taxon>Fungi</taxon>
        <taxon>Fungi incertae sedis</taxon>
        <taxon>Mucoromycota</taxon>
        <taxon>Glomeromycotina</taxon>
        <taxon>Glomeromycetes</taxon>
        <taxon>Diversisporales</taxon>
        <taxon>Acaulosporaceae</taxon>
        <taxon>Acaulospora</taxon>
    </lineage>
</organism>
<gene>
    <name evidence="1" type="ORF">ACOLOM_LOCUS14467</name>
</gene>